<evidence type="ECO:0008006" key="4">
    <source>
        <dbReference type="Google" id="ProtNLM"/>
    </source>
</evidence>
<evidence type="ECO:0000313" key="2">
    <source>
        <dbReference type="EMBL" id="MFC0476968.1"/>
    </source>
</evidence>
<dbReference type="RefSeq" id="WP_160548898.1">
    <property type="nucleotide sequence ID" value="NZ_JBHLUU010000114.1"/>
</dbReference>
<keyword evidence="1" id="KW-0732">Signal</keyword>
<comment type="caution">
    <text evidence="2">The sequence shown here is derived from an EMBL/GenBank/DDBJ whole genome shotgun (WGS) entry which is preliminary data.</text>
</comment>
<organism evidence="2 3">
    <name type="scientific">Robertmurraya beringensis</name>
    <dbReference type="NCBI Taxonomy" id="641660"/>
    <lineage>
        <taxon>Bacteria</taxon>
        <taxon>Bacillati</taxon>
        <taxon>Bacillota</taxon>
        <taxon>Bacilli</taxon>
        <taxon>Bacillales</taxon>
        <taxon>Bacillaceae</taxon>
        <taxon>Robertmurraya</taxon>
    </lineage>
</organism>
<dbReference type="EMBL" id="JBHLUU010000114">
    <property type="protein sequence ID" value="MFC0476968.1"/>
    <property type="molecule type" value="Genomic_DNA"/>
</dbReference>
<feature type="chain" id="PRO_5047341534" description="Rhamnogalacturonan lyase domain-containing protein" evidence="1">
    <location>
        <begin position="30"/>
        <end position="137"/>
    </location>
</feature>
<keyword evidence="3" id="KW-1185">Reference proteome</keyword>
<dbReference type="Proteomes" id="UP001589738">
    <property type="component" value="Unassembled WGS sequence"/>
</dbReference>
<feature type="signal peptide" evidence="1">
    <location>
        <begin position="1"/>
        <end position="29"/>
    </location>
</feature>
<sequence>MKVFAKRILITSFLLACIFTLIPNIQTEAAVSGEFRIWAQDNGDYDGVKIWHHQGGNISAKIFQQGIHSGQQANTVWTLRTASGREISATYLPFDYNGTITFYSVAPGDYTLTWKSLTNNDTEGTYRVYSNGGSIFK</sequence>
<proteinExistence type="predicted"/>
<evidence type="ECO:0000256" key="1">
    <source>
        <dbReference type="SAM" id="SignalP"/>
    </source>
</evidence>
<evidence type="ECO:0000313" key="3">
    <source>
        <dbReference type="Proteomes" id="UP001589738"/>
    </source>
</evidence>
<protein>
    <recommendedName>
        <fullName evidence="4">Rhamnogalacturonan lyase domain-containing protein</fullName>
    </recommendedName>
</protein>
<reference evidence="2 3" key="1">
    <citation type="submission" date="2024-09" db="EMBL/GenBank/DDBJ databases">
        <authorList>
            <person name="Sun Q."/>
            <person name="Mori K."/>
        </authorList>
    </citation>
    <scope>NUCLEOTIDE SEQUENCE [LARGE SCALE GENOMIC DNA]</scope>
    <source>
        <strain evidence="2 3">CGMCC 1.9126</strain>
    </source>
</reference>
<accession>A0ABV6KYL3</accession>
<gene>
    <name evidence="2" type="ORF">ACFFHF_17325</name>
</gene>
<name>A0ABV6KYL3_9BACI</name>